<organism evidence="1 2">
    <name type="scientific">Actinoplanes subglobosus</name>
    <dbReference type="NCBI Taxonomy" id="1547892"/>
    <lineage>
        <taxon>Bacteria</taxon>
        <taxon>Bacillati</taxon>
        <taxon>Actinomycetota</taxon>
        <taxon>Actinomycetes</taxon>
        <taxon>Micromonosporales</taxon>
        <taxon>Micromonosporaceae</taxon>
        <taxon>Actinoplanes</taxon>
    </lineage>
</organism>
<dbReference type="EMBL" id="JBHSBL010000006">
    <property type="protein sequence ID" value="MFC4065028.1"/>
    <property type="molecule type" value="Genomic_DNA"/>
</dbReference>
<accession>A0ABV8ILF8</accession>
<keyword evidence="1" id="KW-0489">Methyltransferase</keyword>
<dbReference type="InterPro" id="IPR036265">
    <property type="entry name" value="HIT-like_sf"/>
</dbReference>
<sequence>MAAEGADDDGCRWCGDRRDETELGLRVWSGRVTDTYFARRAFVRGYAVVVWRGRHVVEPIELSPVESDLYHREVLTVARAIRDCFRPPKIDYLTLGDRGSHLHTHVTARYPDDAGADGPLPVHEPPLLIEEDWRTDAAALRVLLT</sequence>
<name>A0ABV8ILF8_9ACTN</name>
<dbReference type="EC" id="2.1.1.-" evidence="1"/>
<evidence type="ECO:0000313" key="1">
    <source>
        <dbReference type="EMBL" id="MFC4065028.1"/>
    </source>
</evidence>
<dbReference type="Proteomes" id="UP001595867">
    <property type="component" value="Unassembled WGS sequence"/>
</dbReference>
<proteinExistence type="predicted"/>
<keyword evidence="2" id="KW-1185">Reference proteome</keyword>
<reference evidence="2" key="1">
    <citation type="journal article" date="2019" name="Int. J. Syst. Evol. Microbiol.">
        <title>The Global Catalogue of Microorganisms (GCM) 10K type strain sequencing project: providing services to taxonomists for standard genome sequencing and annotation.</title>
        <authorList>
            <consortium name="The Broad Institute Genomics Platform"/>
            <consortium name="The Broad Institute Genome Sequencing Center for Infectious Disease"/>
            <person name="Wu L."/>
            <person name="Ma J."/>
        </authorList>
    </citation>
    <scope>NUCLEOTIDE SEQUENCE [LARGE SCALE GENOMIC DNA]</scope>
    <source>
        <strain evidence="2">TBRC 5832</strain>
    </source>
</reference>
<dbReference type="RefSeq" id="WP_378066049.1">
    <property type="nucleotide sequence ID" value="NZ_JBHSBL010000006.1"/>
</dbReference>
<evidence type="ECO:0000313" key="2">
    <source>
        <dbReference type="Proteomes" id="UP001595867"/>
    </source>
</evidence>
<dbReference type="SUPFAM" id="SSF54197">
    <property type="entry name" value="HIT-like"/>
    <property type="match status" value="1"/>
</dbReference>
<dbReference type="GO" id="GO:0008168">
    <property type="term" value="F:methyltransferase activity"/>
    <property type="evidence" value="ECO:0007669"/>
    <property type="project" value="UniProtKB-KW"/>
</dbReference>
<comment type="caution">
    <text evidence="1">The sequence shown here is derived from an EMBL/GenBank/DDBJ whole genome shotgun (WGS) entry which is preliminary data.</text>
</comment>
<gene>
    <name evidence="1" type="ORF">ACFO0C_08795</name>
</gene>
<dbReference type="GO" id="GO:0032259">
    <property type="term" value="P:methylation"/>
    <property type="evidence" value="ECO:0007669"/>
    <property type="project" value="UniProtKB-KW"/>
</dbReference>
<dbReference type="Gene3D" id="3.30.428.10">
    <property type="entry name" value="HIT-like"/>
    <property type="match status" value="1"/>
</dbReference>
<keyword evidence="1" id="KW-0808">Transferase</keyword>
<protein>
    <submittedName>
        <fullName evidence="1">HIT family protein</fullName>
        <ecNumber evidence="1">2.1.1.-</ecNumber>
    </submittedName>
</protein>